<reference evidence="3" key="1">
    <citation type="journal article" date="2019" name="Int. J. Syst. Evol. Microbiol.">
        <title>The Global Catalogue of Microorganisms (GCM) 10K type strain sequencing project: providing services to taxonomists for standard genome sequencing and annotation.</title>
        <authorList>
            <consortium name="The Broad Institute Genomics Platform"/>
            <consortium name="The Broad Institute Genome Sequencing Center for Infectious Disease"/>
            <person name="Wu L."/>
            <person name="Ma J."/>
        </authorList>
    </citation>
    <scope>NUCLEOTIDE SEQUENCE [LARGE SCALE GENOMIC DNA]</scope>
    <source>
        <strain evidence="3">KCTC 42587</strain>
    </source>
</reference>
<dbReference type="RefSeq" id="WP_376892509.1">
    <property type="nucleotide sequence ID" value="NZ_JBHULS010000002.1"/>
</dbReference>
<keyword evidence="1" id="KW-0732">Signal</keyword>
<feature type="signal peptide" evidence="1">
    <location>
        <begin position="1"/>
        <end position="23"/>
    </location>
</feature>
<sequence length="146" mass="16016">MKNSFLIMLFIFTASILFTPSMAQTTPVNEVENAVKANGKYAILVSNTRYLQAAVNTGSSLKTTKPNISFEVVLIGPVVKELAQNPDLKATIQASKSAGIRLVVCETAMHHFNLQPSDYNAHIEFTPDGFIYLFGLQETGFKTITL</sequence>
<organism evidence="2 3">
    <name type="scientific">Bizionia sediminis</name>
    <dbReference type="NCBI Taxonomy" id="1737064"/>
    <lineage>
        <taxon>Bacteria</taxon>
        <taxon>Pseudomonadati</taxon>
        <taxon>Bacteroidota</taxon>
        <taxon>Flavobacteriia</taxon>
        <taxon>Flavobacteriales</taxon>
        <taxon>Flavobacteriaceae</taxon>
        <taxon>Bizionia</taxon>
    </lineage>
</organism>
<name>A0ABW5KUY6_9FLAO</name>
<evidence type="ECO:0000256" key="1">
    <source>
        <dbReference type="SAM" id="SignalP"/>
    </source>
</evidence>
<dbReference type="InterPro" id="IPR003787">
    <property type="entry name" value="Sulphur_relay_DsrE/F-like"/>
</dbReference>
<dbReference type="Pfam" id="PF02635">
    <property type="entry name" value="DsrE"/>
    <property type="match status" value="1"/>
</dbReference>
<dbReference type="Proteomes" id="UP001597472">
    <property type="component" value="Unassembled WGS sequence"/>
</dbReference>
<gene>
    <name evidence="2" type="ORF">ACFSQP_06010</name>
</gene>
<accession>A0ABW5KUY6</accession>
<evidence type="ECO:0000313" key="2">
    <source>
        <dbReference type="EMBL" id="MFD2551367.1"/>
    </source>
</evidence>
<dbReference type="EMBL" id="JBHULS010000002">
    <property type="protein sequence ID" value="MFD2551367.1"/>
    <property type="molecule type" value="Genomic_DNA"/>
</dbReference>
<feature type="chain" id="PRO_5047227308" evidence="1">
    <location>
        <begin position="24"/>
        <end position="146"/>
    </location>
</feature>
<proteinExistence type="predicted"/>
<comment type="caution">
    <text evidence="2">The sequence shown here is derived from an EMBL/GenBank/DDBJ whole genome shotgun (WGS) entry which is preliminary data.</text>
</comment>
<dbReference type="InterPro" id="IPR027396">
    <property type="entry name" value="DsrEFH-like"/>
</dbReference>
<protein>
    <submittedName>
        <fullName evidence="2">DsrE family protein</fullName>
    </submittedName>
</protein>
<evidence type="ECO:0000313" key="3">
    <source>
        <dbReference type="Proteomes" id="UP001597472"/>
    </source>
</evidence>
<dbReference type="SUPFAM" id="SSF75169">
    <property type="entry name" value="DsrEFH-like"/>
    <property type="match status" value="1"/>
</dbReference>
<keyword evidence="3" id="KW-1185">Reference proteome</keyword>
<dbReference type="Gene3D" id="3.40.1260.10">
    <property type="entry name" value="DsrEFH-like"/>
    <property type="match status" value="1"/>
</dbReference>